<comment type="caution">
    <text evidence="1">The sequence shown here is derived from an EMBL/GenBank/DDBJ whole genome shotgun (WGS) entry which is preliminary data.</text>
</comment>
<protein>
    <submittedName>
        <fullName evidence="1">Uncharacterized protein</fullName>
    </submittedName>
</protein>
<keyword evidence="2" id="KW-1185">Reference proteome</keyword>
<name>A0A8H5LGI9_GIBSU</name>
<dbReference type="EMBL" id="JAAOAV010000187">
    <property type="protein sequence ID" value="KAF5590936.1"/>
    <property type="molecule type" value="Genomic_DNA"/>
</dbReference>
<dbReference type="AlphaFoldDB" id="A0A8H5LGI9"/>
<dbReference type="GeneID" id="59309983"/>
<gene>
    <name evidence="1" type="ORF">FSUBG_10665</name>
</gene>
<accession>A0A8H5LGI9</accession>
<dbReference type="Proteomes" id="UP000547976">
    <property type="component" value="Unassembled WGS sequence"/>
</dbReference>
<evidence type="ECO:0000313" key="1">
    <source>
        <dbReference type="EMBL" id="KAF5590936.1"/>
    </source>
</evidence>
<reference evidence="1 2" key="1">
    <citation type="submission" date="2020-05" db="EMBL/GenBank/DDBJ databases">
        <title>Identification and distribution of gene clusters putatively required for synthesis of sphingolipid metabolism inhibitors in phylogenetically diverse species of the filamentous fungus Fusarium.</title>
        <authorList>
            <person name="Kim H.-S."/>
            <person name="Busman M."/>
            <person name="Brown D.W."/>
            <person name="Divon H."/>
            <person name="Uhlig S."/>
            <person name="Proctor R.H."/>
        </authorList>
    </citation>
    <scope>NUCLEOTIDE SEQUENCE [LARGE SCALE GENOMIC DNA]</scope>
    <source>
        <strain evidence="1 2">NRRL 66333</strain>
    </source>
</reference>
<evidence type="ECO:0000313" key="2">
    <source>
        <dbReference type="Proteomes" id="UP000547976"/>
    </source>
</evidence>
<dbReference type="RefSeq" id="XP_036533880.1">
    <property type="nucleotide sequence ID" value="XM_036675265.1"/>
</dbReference>
<sequence>MSGYQYPPPGEFQLPLIFACLFCATDPVQFHECSNLRLRRLSDVSQHVERCHLLQEVKLCTAQGAEAAIKKGNEKGTCTDPNHIRVYDPICRLEFRGPSAEADLERHLADNNCQPKTIEETGMLLPREFETLLSERDRATASPEAKWYAMWSVCFLHLTTTRFKNVPASPYVQTIVAREAGETRIRQALDDLPIPLELRKYTFDVIVNGLYPVQSGADAGIKEIVKSQQEKRTSALEALRKAEIAKLFRSAFDPSEVTSSEFPSAVPVHRQLQHQTLEQASNGMMGLSCLVPGEPHPSQWPYPTMHLDYPHPETEVPPEMSGPVYGQFMEFADYHPSNGYTGGFSDGY</sequence>
<proteinExistence type="predicted"/>
<organism evidence="1 2">
    <name type="scientific">Gibberella subglutinans</name>
    <name type="common">Fusarium subglutinans</name>
    <dbReference type="NCBI Taxonomy" id="42677"/>
    <lineage>
        <taxon>Eukaryota</taxon>
        <taxon>Fungi</taxon>
        <taxon>Dikarya</taxon>
        <taxon>Ascomycota</taxon>
        <taxon>Pezizomycotina</taxon>
        <taxon>Sordariomycetes</taxon>
        <taxon>Hypocreomycetidae</taxon>
        <taxon>Hypocreales</taxon>
        <taxon>Nectriaceae</taxon>
        <taxon>Fusarium</taxon>
        <taxon>Fusarium fujikuroi species complex</taxon>
    </lineage>
</organism>
<dbReference type="OrthoDB" id="3564303at2759"/>